<reference evidence="2" key="1">
    <citation type="submission" date="2023-10" db="EMBL/GenBank/DDBJ databases">
        <authorList>
            <person name="Chen Y."/>
            <person name="Shah S."/>
            <person name="Dougan E. K."/>
            <person name="Thang M."/>
            <person name="Chan C."/>
        </authorList>
    </citation>
    <scope>NUCLEOTIDE SEQUENCE [LARGE SCALE GENOMIC DNA]</scope>
</reference>
<evidence type="ECO:0000313" key="3">
    <source>
        <dbReference type="Proteomes" id="UP001189429"/>
    </source>
</evidence>
<sequence length="229" mass="23481">MPQIPSSTVAPLAATGVTVGSVERLIAAGGRRFRAAALELTAQFQEGPAARSPFRRKPGQSALHGTPRLMGGTPDLMQRDPSSHCSDSVASCRHELSPQSAAPDGFQNARGIHILGQPGCGSRRRTACGTAAAAERSGASTLPRCGCTMTGCDAQQEEMVALGALGAYAAYRATRAAQANGGSPSVDVAIGAVEQALRGAVAGRAGAERLLAGAWARSTRRPPRRQGRA</sequence>
<accession>A0ABN9STN5</accession>
<protein>
    <submittedName>
        <fullName evidence="2">Uncharacterized protein</fullName>
    </submittedName>
</protein>
<comment type="caution">
    <text evidence="2">The sequence shown here is derived from an EMBL/GenBank/DDBJ whole genome shotgun (WGS) entry which is preliminary data.</text>
</comment>
<feature type="region of interest" description="Disordered" evidence="1">
    <location>
        <begin position="47"/>
        <end position="67"/>
    </location>
</feature>
<proteinExistence type="predicted"/>
<dbReference type="EMBL" id="CAUYUJ010013224">
    <property type="protein sequence ID" value="CAK0835820.1"/>
    <property type="molecule type" value="Genomic_DNA"/>
</dbReference>
<gene>
    <name evidence="2" type="ORF">PCOR1329_LOCUS32509</name>
</gene>
<keyword evidence="3" id="KW-1185">Reference proteome</keyword>
<dbReference type="Proteomes" id="UP001189429">
    <property type="component" value="Unassembled WGS sequence"/>
</dbReference>
<evidence type="ECO:0000313" key="2">
    <source>
        <dbReference type="EMBL" id="CAK0835820.1"/>
    </source>
</evidence>
<name>A0ABN9STN5_9DINO</name>
<evidence type="ECO:0000256" key="1">
    <source>
        <dbReference type="SAM" id="MobiDB-lite"/>
    </source>
</evidence>
<organism evidence="2 3">
    <name type="scientific">Prorocentrum cordatum</name>
    <dbReference type="NCBI Taxonomy" id="2364126"/>
    <lineage>
        <taxon>Eukaryota</taxon>
        <taxon>Sar</taxon>
        <taxon>Alveolata</taxon>
        <taxon>Dinophyceae</taxon>
        <taxon>Prorocentrales</taxon>
        <taxon>Prorocentraceae</taxon>
        <taxon>Prorocentrum</taxon>
    </lineage>
</organism>